<gene>
    <name evidence="1" type="ORF">IPOD504_LOCUS17057</name>
</gene>
<evidence type="ECO:0000313" key="2">
    <source>
        <dbReference type="Proteomes" id="UP000837857"/>
    </source>
</evidence>
<reference evidence="1" key="1">
    <citation type="submission" date="2022-03" db="EMBL/GenBank/DDBJ databases">
        <authorList>
            <person name="Martin H S."/>
        </authorList>
    </citation>
    <scope>NUCLEOTIDE SEQUENCE</scope>
</reference>
<sequence>MQFGHEQKYRNVVDTTMVDTTMVDTTMVDTTMVDATVVDTTMVDTSTGKYRRCTTHACSRRCLRPISAPATRRNAIVKHLHSAEKVIRLLILSRFIEPDGSFPLNKRPPGDLRYSLYAKRPEFSLRCRLENAKIQVRRATPP</sequence>
<keyword evidence="2" id="KW-1185">Reference proteome</keyword>
<accession>A0ABN8J4U8</accession>
<feature type="non-terminal residue" evidence="1">
    <location>
        <position position="142"/>
    </location>
</feature>
<protein>
    <submittedName>
        <fullName evidence="1">Uncharacterized protein</fullName>
    </submittedName>
</protein>
<proteinExistence type="predicted"/>
<organism evidence="1 2">
    <name type="scientific">Iphiclides podalirius</name>
    <name type="common">scarce swallowtail</name>
    <dbReference type="NCBI Taxonomy" id="110791"/>
    <lineage>
        <taxon>Eukaryota</taxon>
        <taxon>Metazoa</taxon>
        <taxon>Ecdysozoa</taxon>
        <taxon>Arthropoda</taxon>
        <taxon>Hexapoda</taxon>
        <taxon>Insecta</taxon>
        <taxon>Pterygota</taxon>
        <taxon>Neoptera</taxon>
        <taxon>Endopterygota</taxon>
        <taxon>Lepidoptera</taxon>
        <taxon>Glossata</taxon>
        <taxon>Ditrysia</taxon>
        <taxon>Papilionoidea</taxon>
        <taxon>Papilionidae</taxon>
        <taxon>Papilioninae</taxon>
        <taxon>Iphiclides</taxon>
    </lineage>
</organism>
<evidence type="ECO:0000313" key="1">
    <source>
        <dbReference type="EMBL" id="CAH2075929.1"/>
    </source>
</evidence>
<dbReference type="EMBL" id="OW152821">
    <property type="protein sequence ID" value="CAH2075929.1"/>
    <property type="molecule type" value="Genomic_DNA"/>
</dbReference>
<name>A0ABN8J4U8_9NEOP</name>
<dbReference type="Proteomes" id="UP000837857">
    <property type="component" value="Chromosome 9"/>
</dbReference>